<dbReference type="EMBL" id="CM046388">
    <property type="protein sequence ID" value="KAI8571655.1"/>
    <property type="molecule type" value="Genomic_DNA"/>
</dbReference>
<organism evidence="1 2">
    <name type="scientific">Rhododendron molle</name>
    <name type="common">Chinese azalea</name>
    <name type="synonym">Azalea mollis</name>
    <dbReference type="NCBI Taxonomy" id="49168"/>
    <lineage>
        <taxon>Eukaryota</taxon>
        <taxon>Viridiplantae</taxon>
        <taxon>Streptophyta</taxon>
        <taxon>Embryophyta</taxon>
        <taxon>Tracheophyta</taxon>
        <taxon>Spermatophyta</taxon>
        <taxon>Magnoliopsida</taxon>
        <taxon>eudicotyledons</taxon>
        <taxon>Gunneridae</taxon>
        <taxon>Pentapetalae</taxon>
        <taxon>asterids</taxon>
        <taxon>Ericales</taxon>
        <taxon>Ericaceae</taxon>
        <taxon>Ericoideae</taxon>
        <taxon>Rhodoreae</taxon>
        <taxon>Rhododendron</taxon>
    </lineage>
</organism>
<keyword evidence="2" id="KW-1185">Reference proteome</keyword>
<protein>
    <submittedName>
        <fullName evidence="1">Uncharacterized protein</fullName>
    </submittedName>
</protein>
<dbReference type="Proteomes" id="UP001062846">
    <property type="component" value="Chromosome 1"/>
</dbReference>
<evidence type="ECO:0000313" key="1">
    <source>
        <dbReference type="EMBL" id="KAI8571655.1"/>
    </source>
</evidence>
<name>A0ACC0Q119_RHOML</name>
<evidence type="ECO:0000313" key="2">
    <source>
        <dbReference type="Proteomes" id="UP001062846"/>
    </source>
</evidence>
<gene>
    <name evidence="1" type="ORF">RHMOL_Rhmol01G0136500</name>
</gene>
<comment type="caution">
    <text evidence="1">The sequence shown here is derived from an EMBL/GenBank/DDBJ whole genome shotgun (WGS) entry which is preliminary data.</text>
</comment>
<accession>A0ACC0Q119</accession>
<proteinExistence type="predicted"/>
<reference evidence="1" key="1">
    <citation type="submission" date="2022-02" db="EMBL/GenBank/DDBJ databases">
        <title>Plant Genome Project.</title>
        <authorList>
            <person name="Zhang R.-G."/>
        </authorList>
    </citation>
    <scope>NUCLEOTIDE SEQUENCE</scope>
    <source>
        <strain evidence="1">AT1</strain>
    </source>
</reference>
<sequence length="187" mass="21009">MLAMEKGINCFFSASASNVYIYFITIAIALVVIRVSYVIYRSSKPLHTTSPQPLSTLIVLGSGGHTAEMLNLLSVLHTDSFTPRLYIAAATDNMSLQKARLFESSVIDKILCNGPGTCLPLCVIAFFFKVLGIRWSSTFYVESIARVRRLSLTGLLLYELHMADKFFVQWPQLQRKYPRAHYVGCLM</sequence>